<dbReference type="Proteomes" id="UP000615446">
    <property type="component" value="Unassembled WGS sequence"/>
</dbReference>
<evidence type="ECO:0000313" key="1">
    <source>
        <dbReference type="EMBL" id="GBC10638.1"/>
    </source>
</evidence>
<evidence type="ECO:0008006" key="4">
    <source>
        <dbReference type="Google" id="ProtNLM"/>
    </source>
</evidence>
<dbReference type="OrthoDB" id="2343369at2759"/>
<dbReference type="Proteomes" id="UP000247702">
    <property type="component" value="Unassembled WGS sequence"/>
</dbReference>
<dbReference type="EMBL" id="BEXD01004403">
    <property type="protein sequence ID" value="GBC10638.1"/>
    <property type="molecule type" value="Genomic_DNA"/>
</dbReference>
<dbReference type="EMBL" id="BLAL01000053">
    <property type="protein sequence ID" value="GES81166.1"/>
    <property type="molecule type" value="Genomic_DNA"/>
</dbReference>
<sequence length="492" mass="58182">MPWQQLPADCLNKIFEFLEKDKVALHSSLLVNRLWCEVSVTILWRNIWIVIDNSFDDQHRLKVESSILKTLIACLPNESKTHLNENGILNSTQISKTTLFNYASFCKVLSINNIDQMIVNTFKDQKKHLLTEEIIKMFMKRISSLKELSIYANNSNNLNLSILNYPETKDCLTKLSKLSCNSNIKSDFFDKLSQICNNIQTLTIEFNDIISNDLKNLISSQNNLKSLSLRLNYDMTRDVITSLTKHSETLIKLKINWRNLYWNRKEQTLFITKFTNLQELVLSFHHKECFDGLNYTLQHIVFPQLKNLKFLHRCPEDDVLIKFLENNGKNLKEFYINSSNTLILLAIAEFCSDLKSLYILFKFDKIEAIKAVLNNCQQLECIETQYYYGLLKEKILLEILAKYSQKNFYRLKLHYYSSSQLNPKDLEEFFIYWKNRVQQKLFHFTIIFKYLEYYKVSNLKSNESIKMIEKYKILGNFEIITLNKKIIKLPIQ</sequence>
<comment type="caution">
    <text evidence="1">The sequence shown here is derived from an EMBL/GenBank/DDBJ whole genome shotgun (WGS) entry which is preliminary data.</text>
</comment>
<dbReference type="SUPFAM" id="SSF52047">
    <property type="entry name" value="RNI-like"/>
    <property type="match status" value="1"/>
</dbReference>
<dbReference type="AlphaFoldDB" id="A0A2Z6S5K2"/>
<organism evidence="1 3">
    <name type="scientific">Rhizophagus clarus</name>
    <dbReference type="NCBI Taxonomy" id="94130"/>
    <lineage>
        <taxon>Eukaryota</taxon>
        <taxon>Fungi</taxon>
        <taxon>Fungi incertae sedis</taxon>
        <taxon>Mucoromycota</taxon>
        <taxon>Glomeromycotina</taxon>
        <taxon>Glomeromycetes</taxon>
        <taxon>Glomerales</taxon>
        <taxon>Glomeraceae</taxon>
        <taxon>Rhizophagus</taxon>
    </lineage>
</organism>
<dbReference type="Gene3D" id="3.80.10.10">
    <property type="entry name" value="Ribonuclease Inhibitor"/>
    <property type="match status" value="1"/>
</dbReference>
<accession>A0A2Z6S5K2</accession>
<dbReference type="InterPro" id="IPR032675">
    <property type="entry name" value="LRR_dom_sf"/>
</dbReference>
<gene>
    <name evidence="2" type="ORF">RCL2_000842300</name>
    <name evidence="1" type="ORF">RclHR1_00980015</name>
</gene>
<reference evidence="1 3" key="1">
    <citation type="submission" date="2017-11" db="EMBL/GenBank/DDBJ databases">
        <title>The genome of Rhizophagus clarus HR1 reveals common genetic basis of auxotrophy among arbuscular mycorrhizal fungi.</title>
        <authorList>
            <person name="Kobayashi Y."/>
        </authorList>
    </citation>
    <scope>NUCLEOTIDE SEQUENCE [LARGE SCALE GENOMIC DNA]</scope>
    <source>
        <strain evidence="1 3">HR1</strain>
    </source>
</reference>
<proteinExistence type="predicted"/>
<evidence type="ECO:0000313" key="2">
    <source>
        <dbReference type="EMBL" id="GES81166.1"/>
    </source>
</evidence>
<dbReference type="InterPro" id="IPR036047">
    <property type="entry name" value="F-box-like_dom_sf"/>
</dbReference>
<protein>
    <recommendedName>
        <fullName evidence="4">F-box domain-containing protein</fullName>
    </recommendedName>
</protein>
<name>A0A2Z6S5K2_9GLOM</name>
<keyword evidence="3" id="KW-1185">Reference proteome</keyword>
<dbReference type="SUPFAM" id="SSF81383">
    <property type="entry name" value="F-box domain"/>
    <property type="match status" value="1"/>
</dbReference>
<evidence type="ECO:0000313" key="3">
    <source>
        <dbReference type="Proteomes" id="UP000247702"/>
    </source>
</evidence>
<reference evidence="2" key="2">
    <citation type="submission" date="2019-10" db="EMBL/GenBank/DDBJ databases">
        <title>Conservation and host-specific expression of non-tandemly repeated heterogenous ribosome RNA gene in arbuscular mycorrhizal fungi.</title>
        <authorList>
            <person name="Maeda T."/>
            <person name="Kobayashi Y."/>
            <person name="Nakagawa T."/>
            <person name="Ezawa T."/>
            <person name="Yamaguchi K."/>
            <person name="Bino T."/>
            <person name="Nishimoto Y."/>
            <person name="Shigenobu S."/>
            <person name="Kawaguchi M."/>
        </authorList>
    </citation>
    <scope>NUCLEOTIDE SEQUENCE</scope>
    <source>
        <strain evidence="2">HR1</strain>
    </source>
</reference>